<organism evidence="4 5">
    <name type="scientific">Candidatus Rothia avistercoris</name>
    <dbReference type="NCBI Taxonomy" id="2840479"/>
    <lineage>
        <taxon>Bacteria</taxon>
        <taxon>Bacillati</taxon>
        <taxon>Actinomycetota</taxon>
        <taxon>Actinomycetes</taxon>
        <taxon>Micrococcales</taxon>
        <taxon>Micrococcaceae</taxon>
        <taxon>Rothia</taxon>
    </lineage>
</organism>
<protein>
    <submittedName>
        <fullName evidence="4">Phosphodiester glycosidase family protein</fullName>
    </submittedName>
</protein>
<comment type="caution">
    <text evidence="4">The sequence shown here is derived from an EMBL/GenBank/DDBJ whole genome shotgun (WGS) entry which is preliminary data.</text>
</comment>
<dbReference type="GO" id="GO:0016798">
    <property type="term" value="F:hydrolase activity, acting on glycosyl bonds"/>
    <property type="evidence" value="ECO:0007669"/>
    <property type="project" value="UniProtKB-KW"/>
</dbReference>
<evidence type="ECO:0000313" key="5">
    <source>
        <dbReference type="Proteomes" id="UP000823908"/>
    </source>
</evidence>
<keyword evidence="4" id="KW-0378">Hydrolase</keyword>
<feature type="transmembrane region" description="Helical" evidence="2">
    <location>
        <begin position="34"/>
        <end position="53"/>
    </location>
</feature>
<feature type="compositionally biased region" description="Polar residues" evidence="1">
    <location>
        <begin position="18"/>
        <end position="27"/>
    </location>
</feature>
<keyword evidence="2" id="KW-0812">Transmembrane</keyword>
<evidence type="ECO:0000256" key="1">
    <source>
        <dbReference type="SAM" id="MobiDB-lite"/>
    </source>
</evidence>
<dbReference type="AlphaFoldDB" id="A0A9D2UEU0"/>
<keyword evidence="4" id="KW-0326">Glycosidase</keyword>
<accession>A0A9D2UEU0</accession>
<feature type="compositionally biased region" description="Low complexity" evidence="1">
    <location>
        <begin position="7"/>
        <end position="17"/>
    </location>
</feature>
<feature type="region of interest" description="Disordered" evidence="1">
    <location>
        <begin position="1"/>
        <end position="27"/>
    </location>
</feature>
<sequence>MNNSADQNTNQNTQQTQAEQKTSWVKSKTTRRTALIGGLGLLGTAGLGTGWAYNRYLRDHTEIADVAAYEAQAASNSTTSAAASDTELINMQVTDTGVTADNGSIALNTIVLNEGTSDQITAYTAEVKLGSASILRSAFANNQFGLNIVDLPSNIGAEHNAIWAINGDYYGFRETGIVVRNGVVYRDSPARTGLAFYADGSVKIYDETATTAQALVDEGVLNTLSFGPALVENGAILDGIEEAEVDTNFGNHSIQGEQPRTAVGVIGTNHLLFMVVDGRSEGYSRGATMTELAQMMIDAGCTTAYNIDGGGSSVMIFNDSLVNNPLGKGEERETSDILYIVGA</sequence>
<evidence type="ECO:0000313" key="4">
    <source>
        <dbReference type="EMBL" id="HJD51071.1"/>
    </source>
</evidence>
<keyword evidence="2" id="KW-0472">Membrane</keyword>
<dbReference type="InterPro" id="IPR018711">
    <property type="entry name" value="NAGPA"/>
</dbReference>
<dbReference type="Proteomes" id="UP000823908">
    <property type="component" value="Unassembled WGS sequence"/>
</dbReference>
<dbReference type="PANTHER" id="PTHR40446:SF2">
    <property type="entry name" value="N-ACETYLGLUCOSAMINE-1-PHOSPHODIESTER ALPHA-N-ACETYLGLUCOSAMINIDASE"/>
    <property type="match status" value="1"/>
</dbReference>
<reference evidence="4" key="2">
    <citation type="submission" date="2021-04" db="EMBL/GenBank/DDBJ databases">
        <authorList>
            <person name="Gilroy R."/>
        </authorList>
    </citation>
    <scope>NUCLEOTIDE SEQUENCE</scope>
    <source>
        <strain evidence="4">ChiHjej10B9-4811</strain>
    </source>
</reference>
<dbReference type="EMBL" id="DWUS01000097">
    <property type="protein sequence ID" value="HJD51071.1"/>
    <property type="molecule type" value="Genomic_DNA"/>
</dbReference>
<feature type="domain" description="Phosphodiester glycosidase" evidence="3">
    <location>
        <begin position="159"/>
        <end position="340"/>
    </location>
</feature>
<evidence type="ECO:0000259" key="3">
    <source>
        <dbReference type="Pfam" id="PF09992"/>
    </source>
</evidence>
<proteinExistence type="predicted"/>
<reference evidence="4" key="1">
    <citation type="journal article" date="2021" name="PeerJ">
        <title>Extensive microbial diversity within the chicken gut microbiome revealed by metagenomics and culture.</title>
        <authorList>
            <person name="Gilroy R."/>
            <person name="Ravi A."/>
            <person name="Getino M."/>
            <person name="Pursley I."/>
            <person name="Horton D.L."/>
            <person name="Alikhan N.F."/>
            <person name="Baker D."/>
            <person name="Gharbi K."/>
            <person name="Hall N."/>
            <person name="Watson M."/>
            <person name="Adriaenssens E.M."/>
            <person name="Foster-Nyarko E."/>
            <person name="Jarju S."/>
            <person name="Secka A."/>
            <person name="Antonio M."/>
            <person name="Oren A."/>
            <person name="Chaudhuri R.R."/>
            <person name="La Ragione R."/>
            <person name="Hildebrand F."/>
            <person name="Pallen M.J."/>
        </authorList>
    </citation>
    <scope>NUCLEOTIDE SEQUENCE</scope>
    <source>
        <strain evidence="4">ChiHjej10B9-4811</strain>
    </source>
</reference>
<keyword evidence="2" id="KW-1133">Transmembrane helix</keyword>
<evidence type="ECO:0000256" key="2">
    <source>
        <dbReference type="SAM" id="Phobius"/>
    </source>
</evidence>
<name>A0A9D2UEU0_9MICC</name>
<gene>
    <name evidence="4" type="ORF">H9908_04320</name>
</gene>
<dbReference type="Pfam" id="PF09992">
    <property type="entry name" value="NAGPA"/>
    <property type="match status" value="1"/>
</dbReference>
<dbReference type="PANTHER" id="PTHR40446">
    <property type="entry name" value="N-ACETYLGLUCOSAMINE-1-PHOSPHODIESTER ALPHA-N-ACETYLGLUCOSAMINIDASE"/>
    <property type="match status" value="1"/>
</dbReference>